<accession>A0AAV8W8I2</accession>
<dbReference type="InterPro" id="IPR024041">
    <property type="entry name" value="NH4_transpt_AmtB-like_dom"/>
</dbReference>
<feature type="transmembrane region" description="Helical" evidence="6">
    <location>
        <begin position="62"/>
        <end position="81"/>
    </location>
</feature>
<dbReference type="AlphaFoldDB" id="A0AAV8W8I2"/>
<evidence type="ECO:0000256" key="2">
    <source>
        <dbReference type="ARBA" id="ARBA00011036"/>
    </source>
</evidence>
<dbReference type="InterPro" id="IPR029020">
    <property type="entry name" value="Ammonium/urea_transptr"/>
</dbReference>
<evidence type="ECO:0000256" key="4">
    <source>
        <dbReference type="ARBA" id="ARBA00022989"/>
    </source>
</evidence>
<evidence type="ECO:0000256" key="6">
    <source>
        <dbReference type="SAM" id="Phobius"/>
    </source>
</evidence>
<evidence type="ECO:0000259" key="7">
    <source>
        <dbReference type="Pfam" id="PF00909"/>
    </source>
</evidence>
<feature type="transmembrane region" description="Helical" evidence="6">
    <location>
        <begin position="135"/>
        <end position="155"/>
    </location>
</feature>
<feature type="transmembrane region" description="Helical" evidence="6">
    <location>
        <begin position="291"/>
        <end position="312"/>
    </location>
</feature>
<comment type="subcellular location">
    <subcellularLocation>
        <location evidence="1">Membrane</location>
        <topology evidence="1">Multi-pass membrane protein</topology>
    </subcellularLocation>
</comment>
<proteinExistence type="inferred from homology"/>
<name>A0AAV8W8I2_9CUCU</name>
<dbReference type="GO" id="GO:0097272">
    <property type="term" value="P:ammonium homeostasis"/>
    <property type="evidence" value="ECO:0007669"/>
    <property type="project" value="TreeGrafter"/>
</dbReference>
<feature type="transmembrane region" description="Helical" evidence="6">
    <location>
        <begin position="104"/>
        <end position="123"/>
    </location>
</feature>
<comment type="similarity">
    <text evidence="2">Belongs to the ammonium transporter (TC 2.A.49) family. Rh subfamily.</text>
</comment>
<gene>
    <name evidence="8" type="ORF">NQ315_007824</name>
</gene>
<feature type="domain" description="Ammonium transporter AmtB-like" evidence="7">
    <location>
        <begin position="3"/>
        <end position="317"/>
    </location>
</feature>
<dbReference type="Proteomes" id="UP001159042">
    <property type="component" value="Unassembled WGS sequence"/>
</dbReference>
<evidence type="ECO:0000256" key="5">
    <source>
        <dbReference type="ARBA" id="ARBA00023136"/>
    </source>
</evidence>
<dbReference type="Gene3D" id="1.10.3430.10">
    <property type="entry name" value="Ammonium transporter AmtB like domains"/>
    <property type="match status" value="1"/>
</dbReference>
<feature type="transmembrane region" description="Helical" evidence="6">
    <location>
        <begin position="188"/>
        <end position="206"/>
    </location>
</feature>
<dbReference type="SUPFAM" id="SSF111352">
    <property type="entry name" value="Ammonium transporter"/>
    <property type="match status" value="1"/>
</dbReference>
<feature type="transmembrane region" description="Helical" evidence="6">
    <location>
        <begin position="7"/>
        <end position="25"/>
    </location>
</feature>
<evidence type="ECO:0000313" key="8">
    <source>
        <dbReference type="EMBL" id="KAJ8922789.1"/>
    </source>
</evidence>
<comment type="caution">
    <text evidence="8">The sequence shown here is derived from an EMBL/GenBank/DDBJ whole genome shotgun (WGS) entry which is preliminary data.</text>
</comment>
<dbReference type="InterPro" id="IPR002229">
    <property type="entry name" value="RhesusRHD"/>
</dbReference>
<dbReference type="Pfam" id="PF00909">
    <property type="entry name" value="Ammonium_transp"/>
    <property type="match status" value="1"/>
</dbReference>
<dbReference type="PANTHER" id="PTHR11730">
    <property type="entry name" value="AMMONIUM TRANSPORTER"/>
    <property type="match status" value="1"/>
</dbReference>
<feature type="transmembrane region" description="Helical" evidence="6">
    <location>
        <begin position="227"/>
        <end position="246"/>
    </location>
</feature>
<dbReference type="GO" id="GO:0008519">
    <property type="term" value="F:ammonium channel activity"/>
    <property type="evidence" value="ECO:0007669"/>
    <property type="project" value="InterPro"/>
</dbReference>
<protein>
    <recommendedName>
        <fullName evidence="7">Ammonium transporter AmtB-like domain-containing protein</fullName>
    </recommendedName>
</protein>
<dbReference type="PRINTS" id="PR00342">
    <property type="entry name" value="RHESUSRHD"/>
</dbReference>
<dbReference type="EMBL" id="JANEYG010000006">
    <property type="protein sequence ID" value="KAJ8922789.1"/>
    <property type="molecule type" value="Genomic_DNA"/>
</dbReference>
<reference evidence="8 9" key="1">
    <citation type="journal article" date="2023" name="Insect Mol. Biol.">
        <title>Genome sequencing provides insights into the evolution of gene families encoding plant cell wall-degrading enzymes in longhorned beetles.</title>
        <authorList>
            <person name="Shin N.R."/>
            <person name="Okamura Y."/>
            <person name="Kirsch R."/>
            <person name="Pauchet Y."/>
        </authorList>
    </citation>
    <scope>NUCLEOTIDE SEQUENCE [LARGE SCALE GENOMIC DNA]</scope>
    <source>
        <strain evidence="8">EAD_L_NR</strain>
    </source>
</reference>
<dbReference type="GO" id="GO:0005886">
    <property type="term" value="C:plasma membrane"/>
    <property type="evidence" value="ECO:0007669"/>
    <property type="project" value="InterPro"/>
</dbReference>
<dbReference type="PANTHER" id="PTHR11730:SF60">
    <property type="entry name" value="RH50, ISOFORM D"/>
    <property type="match status" value="1"/>
</dbReference>
<keyword evidence="3 6" id="KW-0812">Transmembrane</keyword>
<keyword evidence="9" id="KW-1185">Reference proteome</keyword>
<evidence type="ECO:0000256" key="1">
    <source>
        <dbReference type="ARBA" id="ARBA00004141"/>
    </source>
</evidence>
<organism evidence="8 9">
    <name type="scientific">Exocentrus adspersus</name>
    <dbReference type="NCBI Taxonomy" id="1586481"/>
    <lineage>
        <taxon>Eukaryota</taxon>
        <taxon>Metazoa</taxon>
        <taxon>Ecdysozoa</taxon>
        <taxon>Arthropoda</taxon>
        <taxon>Hexapoda</taxon>
        <taxon>Insecta</taxon>
        <taxon>Pterygota</taxon>
        <taxon>Neoptera</taxon>
        <taxon>Endopterygota</taxon>
        <taxon>Coleoptera</taxon>
        <taxon>Polyphaga</taxon>
        <taxon>Cucujiformia</taxon>
        <taxon>Chrysomeloidea</taxon>
        <taxon>Cerambycidae</taxon>
        <taxon>Lamiinae</taxon>
        <taxon>Acanthocinini</taxon>
        <taxon>Exocentrus</taxon>
    </lineage>
</organism>
<sequence>MTGIEHIYRADIAAAAVLISMGAVLGRTSYIQLMVMAFIEIAAYAGNLYLGTKIFQAADAGGSIFVHTFGAYFGLAVSYVINRKKDGSEETRSPLLESNYTSDLFAILGTMFLWLFWPSFNAVELKGDDQHRAVINTYLALTSCCTSTFAASLILTPDRKFDMVHIQNSTLAGGVAVGASANLMLQPYGAVIIGIISGVVSVVGYSRITPYLEKRWSLQDTCGVHNLHGLPGVLGTVVSVVMAAVASEETYHQSLYETYPARASPTPAPTPDYHIAPGVGRGAGQQAGYQLISLLVTLAVAVASGFITGFVLKWSKIGQIPSESQYDDAIFWAMPEHAPAPVKKVTEAVSQYHNASFEVPVDG</sequence>
<evidence type="ECO:0000256" key="3">
    <source>
        <dbReference type="ARBA" id="ARBA00022692"/>
    </source>
</evidence>
<keyword evidence="5 6" id="KW-0472">Membrane</keyword>
<evidence type="ECO:0000313" key="9">
    <source>
        <dbReference type="Proteomes" id="UP001159042"/>
    </source>
</evidence>
<feature type="transmembrane region" description="Helical" evidence="6">
    <location>
        <begin position="31"/>
        <end position="50"/>
    </location>
</feature>
<keyword evidence="4 6" id="KW-1133">Transmembrane helix</keyword>